<organism evidence="3 4">
    <name type="scientific">Kribbella sancticallisti</name>
    <dbReference type="NCBI Taxonomy" id="460087"/>
    <lineage>
        <taxon>Bacteria</taxon>
        <taxon>Bacillati</taxon>
        <taxon>Actinomycetota</taxon>
        <taxon>Actinomycetes</taxon>
        <taxon>Propionibacteriales</taxon>
        <taxon>Kribbellaceae</taxon>
        <taxon>Kribbella</taxon>
    </lineage>
</organism>
<sequence length="332" mass="36147">MTSGHDETQGGQRSCCSPARSGEQQLPERLLEPPENSAVASEPVVSGPRHQIEQVLLDGGVFAMGDSSGDRNPGDGEGPVHRVRIGPFGIDATSVTNADFARFTASTGYRTEAETFGYSAVFHLALKAAPSDIMGPATGTPWWLGVRGADWRHRGGPLDEPTGLDDHPVVHVSWNDAMAYCGWAGRRLPTEAEWEFASRGGLDAARYPWGDELLDGDSWRCNIWQGRFPVSNEISDGHLFTAPARSFQPNGYGLWQTVGNVWEWCADWYDPQYYGRSPAVDPQGPGEGSTRVMRGGSYLCHDSYCNRYRNAARSSNTPDSSSGNTGFRTVAL</sequence>
<dbReference type="RefSeq" id="WP_344210384.1">
    <property type="nucleotide sequence ID" value="NZ_BAAAOS010000007.1"/>
</dbReference>
<dbReference type="Gene3D" id="3.90.1580.10">
    <property type="entry name" value="paralog of FGE (formylglycine-generating enzyme)"/>
    <property type="match status" value="1"/>
</dbReference>
<evidence type="ECO:0000313" key="4">
    <source>
        <dbReference type="Proteomes" id="UP001500393"/>
    </source>
</evidence>
<gene>
    <name evidence="3" type="ORF">GCM10009789_10800</name>
</gene>
<evidence type="ECO:0000313" key="3">
    <source>
        <dbReference type="EMBL" id="GAA1559251.1"/>
    </source>
</evidence>
<dbReference type="InterPro" id="IPR051043">
    <property type="entry name" value="Sulfatase_Mod_Factor_Kinase"/>
</dbReference>
<dbReference type="PANTHER" id="PTHR23150">
    <property type="entry name" value="SULFATASE MODIFYING FACTOR 1, 2"/>
    <property type="match status" value="1"/>
</dbReference>
<accession>A0ABN2CIA2</accession>
<evidence type="ECO:0000259" key="2">
    <source>
        <dbReference type="Pfam" id="PF03781"/>
    </source>
</evidence>
<dbReference type="EMBL" id="BAAAOS010000007">
    <property type="protein sequence ID" value="GAA1559251.1"/>
    <property type="molecule type" value="Genomic_DNA"/>
</dbReference>
<dbReference type="Proteomes" id="UP001500393">
    <property type="component" value="Unassembled WGS sequence"/>
</dbReference>
<proteinExistence type="predicted"/>
<dbReference type="InterPro" id="IPR016187">
    <property type="entry name" value="CTDL_fold"/>
</dbReference>
<name>A0ABN2CIA2_9ACTN</name>
<evidence type="ECO:0000256" key="1">
    <source>
        <dbReference type="SAM" id="MobiDB-lite"/>
    </source>
</evidence>
<dbReference type="SUPFAM" id="SSF56436">
    <property type="entry name" value="C-type lectin-like"/>
    <property type="match status" value="1"/>
</dbReference>
<dbReference type="InterPro" id="IPR042095">
    <property type="entry name" value="SUMF_sf"/>
</dbReference>
<protein>
    <submittedName>
        <fullName evidence="3">Formylglycine-generating enzyme family protein</fullName>
    </submittedName>
</protein>
<keyword evidence="4" id="KW-1185">Reference proteome</keyword>
<feature type="region of interest" description="Disordered" evidence="1">
    <location>
        <begin position="1"/>
        <end position="47"/>
    </location>
</feature>
<dbReference type="Pfam" id="PF03781">
    <property type="entry name" value="FGE-sulfatase"/>
    <property type="match status" value="1"/>
</dbReference>
<feature type="region of interest" description="Disordered" evidence="1">
    <location>
        <begin position="312"/>
        <end position="332"/>
    </location>
</feature>
<dbReference type="InterPro" id="IPR005532">
    <property type="entry name" value="SUMF_dom"/>
</dbReference>
<feature type="domain" description="Sulfatase-modifying factor enzyme-like" evidence="2">
    <location>
        <begin position="53"/>
        <end position="330"/>
    </location>
</feature>
<dbReference type="PANTHER" id="PTHR23150:SF19">
    <property type="entry name" value="FORMYLGLYCINE-GENERATING ENZYME"/>
    <property type="match status" value="1"/>
</dbReference>
<reference evidence="3 4" key="1">
    <citation type="journal article" date="2019" name="Int. J. Syst. Evol. Microbiol.">
        <title>The Global Catalogue of Microorganisms (GCM) 10K type strain sequencing project: providing services to taxonomists for standard genome sequencing and annotation.</title>
        <authorList>
            <consortium name="The Broad Institute Genomics Platform"/>
            <consortium name="The Broad Institute Genome Sequencing Center for Infectious Disease"/>
            <person name="Wu L."/>
            <person name="Ma J."/>
        </authorList>
    </citation>
    <scope>NUCLEOTIDE SEQUENCE [LARGE SCALE GENOMIC DNA]</scope>
    <source>
        <strain evidence="3 4">JCM 14969</strain>
    </source>
</reference>
<comment type="caution">
    <text evidence="3">The sequence shown here is derived from an EMBL/GenBank/DDBJ whole genome shotgun (WGS) entry which is preliminary data.</text>
</comment>